<dbReference type="Proteomes" id="UP000018144">
    <property type="component" value="Unassembled WGS sequence"/>
</dbReference>
<feature type="region of interest" description="Disordered" evidence="1">
    <location>
        <begin position="1"/>
        <end position="54"/>
    </location>
</feature>
<sequence length="401" mass="45494">MYNNEAEYVVRDATPQRRRRSQPSLEVRPYPRPSLSHSMPGHHMNGDEGHSPSYIHVKMEPQHSHHHHHAGSPHSHSDIHVKMEPHSAHQHNTGFLAYASPYPSPMEQTPPNSAHNSYYPPTTLPYEPVNSNMNAYILRPAADFSPVPLSMADAGMTFDRYDSNFLPLTAYHGGNGSLVALAPDNTQLPSNAEFDAILNEYINDLSPKKQDKALIPQKRLNNIEAVLRDPKCTTIESAQFRFWAKKMFTLQTDENGNEKVMHENKPVAVREKLYRILTTAHILAQHGGRDKTSSQVRKQYSWVPKELIARFVRNCPNCRARRCPVLSTPVSSRQFRQRTTPPLPTLPTIPQRQQPLQTPMGTPLTNHSHISVSQGMPTQHFAAYSTEHMQQPSPQFTQWAQ</sequence>
<accession>U4KVR2</accession>
<feature type="region of interest" description="Disordered" evidence="1">
    <location>
        <begin position="331"/>
        <end position="355"/>
    </location>
</feature>
<feature type="domain" description="Integrase zinc-binding" evidence="2">
    <location>
        <begin position="275"/>
        <end position="321"/>
    </location>
</feature>
<dbReference type="Gene3D" id="1.10.340.70">
    <property type="match status" value="1"/>
</dbReference>
<evidence type="ECO:0000256" key="1">
    <source>
        <dbReference type="SAM" id="MobiDB-lite"/>
    </source>
</evidence>
<dbReference type="EMBL" id="HF935267">
    <property type="protein sequence ID" value="CCX05713.1"/>
    <property type="molecule type" value="Genomic_DNA"/>
</dbReference>
<name>U4KVR2_PYROM</name>
<evidence type="ECO:0000313" key="4">
    <source>
        <dbReference type="Proteomes" id="UP000018144"/>
    </source>
</evidence>
<organism evidence="3 4">
    <name type="scientific">Pyronema omphalodes (strain CBS 100304)</name>
    <name type="common">Pyronema confluens</name>
    <dbReference type="NCBI Taxonomy" id="1076935"/>
    <lineage>
        <taxon>Eukaryota</taxon>
        <taxon>Fungi</taxon>
        <taxon>Dikarya</taxon>
        <taxon>Ascomycota</taxon>
        <taxon>Pezizomycotina</taxon>
        <taxon>Pezizomycetes</taxon>
        <taxon>Pezizales</taxon>
        <taxon>Pyronemataceae</taxon>
        <taxon>Pyronema</taxon>
    </lineage>
</organism>
<proteinExistence type="predicted"/>
<dbReference type="AlphaFoldDB" id="U4KVR2"/>
<evidence type="ECO:0000313" key="3">
    <source>
        <dbReference type="EMBL" id="CCX05713.1"/>
    </source>
</evidence>
<dbReference type="InterPro" id="IPR041588">
    <property type="entry name" value="Integrase_H2C2"/>
</dbReference>
<reference evidence="3 4" key="1">
    <citation type="journal article" date="2013" name="PLoS Genet.">
        <title>The genome and development-dependent transcriptomes of Pyronema confluens: a window into fungal evolution.</title>
        <authorList>
            <person name="Traeger S."/>
            <person name="Altegoer F."/>
            <person name="Freitag M."/>
            <person name="Gabaldon T."/>
            <person name="Kempken F."/>
            <person name="Kumar A."/>
            <person name="Marcet-Houben M."/>
            <person name="Poggeler S."/>
            <person name="Stajich J.E."/>
            <person name="Nowrousian M."/>
        </authorList>
    </citation>
    <scope>NUCLEOTIDE SEQUENCE [LARGE SCALE GENOMIC DNA]</scope>
    <source>
        <strain evidence="4">CBS 100304</strain>
        <tissue evidence="3">Vegetative mycelium</tissue>
    </source>
</reference>
<keyword evidence="4" id="KW-1185">Reference proteome</keyword>
<gene>
    <name evidence="3" type="ORF">PCON_05300</name>
</gene>
<evidence type="ECO:0000259" key="2">
    <source>
        <dbReference type="Pfam" id="PF17921"/>
    </source>
</evidence>
<dbReference type="Pfam" id="PF17921">
    <property type="entry name" value="Integrase_H2C2"/>
    <property type="match status" value="1"/>
</dbReference>
<dbReference type="OrthoDB" id="2499658at2759"/>
<protein>
    <recommendedName>
        <fullName evidence="2">Integrase zinc-binding domain-containing protein</fullName>
    </recommendedName>
</protein>
<dbReference type="eggNOG" id="ENOG502S4YJ">
    <property type="taxonomic scope" value="Eukaryota"/>
</dbReference>